<dbReference type="PROSITE" id="PS51257">
    <property type="entry name" value="PROKAR_LIPOPROTEIN"/>
    <property type="match status" value="1"/>
</dbReference>
<dbReference type="EMBL" id="LQNU01000061">
    <property type="protein sequence ID" value="KZE78866.1"/>
    <property type="molecule type" value="Genomic_DNA"/>
</dbReference>
<protein>
    <submittedName>
        <fullName evidence="3">Phosphate ABC transporter substrate-binding protein</fullName>
    </submittedName>
</protein>
<dbReference type="RefSeq" id="WP_038986683.1">
    <property type="nucleotide sequence ID" value="NZ_JWJO01000026.1"/>
</dbReference>
<dbReference type="PANTHER" id="PTHR30570:SF1">
    <property type="entry name" value="PHOSPHATE-BINDING PROTEIN PSTS"/>
    <property type="match status" value="1"/>
</dbReference>
<sequence length="291" mass="32375">MKRHYLFKRKSIAIFSFLLLISCGDKDHSIKMKGSDTEVNLAVNLAEQYTLEDSDFSIAISGGGSGIGITSLLNGQADIANSSRPLSDKEIASFEKKNIKLHTVIFAEDATAFVVHKDIPIDALDTETLGKIMKGEITNWKEITSLDLPINIYGRQSSSGTHSFIKKKLKIEFSNAAKEMTGNAQILEGVKADKSGIGYVGAGYISHETAANPTVKILSIRETPTAEAYSPIDPKAINSSLYFFQRPLYQFILEDSWEKVKPFIDFERSEKGKQLIKEHGYYIIERPQDEI</sequence>
<dbReference type="Gene3D" id="3.40.190.10">
    <property type="entry name" value="Periplasmic binding protein-like II"/>
    <property type="match status" value="2"/>
</dbReference>
<dbReference type="OrthoDB" id="9783488at2"/>
<organism evidence="3 4">
    <name type="scientific">Myroides marinus</name>
    <dbReference type="NCBI Taxonomy" id="703342"/>
    <lineage>
        <taxon>Bacteria</taxon>
        <taxon>Pseudomonadati</taxon>
        <taxon>Bacteroidota</taxon>
        <taxon>Flavobacteriia</taxon>
        <taxon>Flavobacteriales</taxon>
        <taxon>Flavobacteriaceae</taxon>
        <taxon>Myroides</taxon>
    </lineage>
</organism>
<evidence type="ECO:0000259" key="2">
    <source>
        <dbReference type="Pfam" id="PF12849"/>
    </source>
</evidence>
<name>A0A163Y461_9FLAO</name>
<dbReference type="SUPFAM" id="SSF53850">
    <property type="entry name" value="Periplasmic binding protein-like II"/>
    <property type="match status" value="1"/>
</dbReference>
<comment type="caution">
    <text evidence="3">The sequence shown here is derived from an EMBL/GenBank/DDBJ whole genome shotgun (WGS) entry which is preliminary data.</text>
</comment>
<evidence type="ECO:0000256" key="1">
    <source>
        <dbReference type="ARBA" id="ARBA00022729"/>
    </source>
</evidence>
<evidence type="ECO:0000313" key="3">
    <source>
        <dbReference type="EMBL" id="KZE78866.1"/>
    </source>
</evidence>
<reference evidence="3 4" key="1">
    <citation type="submission" date="2016-01" db="EMBL/GenBank/DDBJ databases">
        <title>Whole genome sequencing of Myroides marinus L41.</title>
        <authorList>
            <person name="Hong K.W."/>
        </authorList>
    </citation>
    <scope>NUCLEOTIDE SEQUENCE [LARGE SCALE GENOMIC DNA]</scope>
    <source>
        <strain evidence="3 4">L41</strain>
    </source>
</reference>
<dbReference type="InterPro" id="IPR024370">
    <property type="entry name" value="PBP_domain"/>
</dbReference>
<gene>
    <name evidence="3" type="ORF">AV926_00940</name>
</gene>
<keyword evidence="4" id="KW-1185">Reference proteome</keyword>
<feature type="domain" description="PBP" evidence="2">
    <location>
        <begin position="29"/>
        <end position="220"/>
    </location>
</feature>
<dbReference type="InterPro" id="IPR050811">
    <property type="entry name" value="Phosphate_ABC_transporter"/>
</dbReference>
<proteinExistence type="predicted"/>
<dbReference type="Proteomes" id="UP000076630">
    <property type="component" value="Unassembled WGS sequence"/>
</dbReference>
<dbReference type="Pfam" id="PF12849">
    <property type="entry name" value="PBP_like_2"/>
    <property type="match status" value="1"/>
</dbReference>
<keyword evidence="1" id="KW-0732">Signal</keyword>
<dbReference type="PANTHER" id="PTHR30570">
    <property type="entry name" value="PERIPLASMIC PHOSPHATE BINDING COMPONENT OF PHOSPHATE ABC TRANSPORTER"/>
    <property type="match status" value="1"/>
</dbReference>
<accession>A0A163Y461</accession>
<dbReference type="AlphaFoldDB" id="A0A163Y461"/>
<evidence type="ECO:0000313" key="4">
    <source>
        <dbReference type="Proteomes" id="UP000076630"/>
    </source>
</evidence>